<evidence type="ECO:0000313" key="14">
    <source>
        <dbReference type="Proteomes" id="UP000294802"/>
    </source>
</evidence>
<evidence type="ECO:0000259" key="12">
    <source>
        <dbReference type="Pfam" id="PF04101"/>
    </source>
</evidence>
<dbReference type="GO" id="GO:0051301">
    <property type="term" value="P:cell division"/>
    <property type="evidence" value="ECO:0007669"/>
    <property type="project" value="UniProtKB-KW"/>
</dbReference>
<dbReference type="GO" id="GO:0050511">
    <property type="term" value="F:undecaprenyldiphospho-muramoylpentapeptide beta-N-acetylglucosaminyltransferase activity"/>
    <property type="evidence" value="ECO:0007669"/>
    <property type="project" value="UniProtKB-UniRule"/>
</dbReference>
<evidence type="ECO:0000256" key="2">
    <source>
        <dbReference type="ARBA" id="ARBA00022618"/>
    </source>
</evidence>
<dbReference type="Proteomes" id="UP000294802">
    <property type="component" value="Unassembled WGS sequence"/>
</dbReference>
<dbReference type="EMBL" id="SCWB01000001">
    <property type="protein sequence ID" value="TDM13316.1"/>
    <property type="molecule type" value="Genomic_DNA"/>
</dbReference>
<dbReference type="Gene3D" id="3.40.50.2000">
    <property type="entry name" value="Glycogen Phosphorylase B"/>
    <property type="match status" value="2"/>
</dbReference>
<proteinExistence type="inferred from homology"/>
<dbReference type="AlphaFoldDB" id="A0A4V3BFN0"/>
<dbReference type="EC" id="2.4.1.227" evidence="10"/>
<dbReference type="PANTHER" id="PTHR21015">
    <property type="entry name" value="UDP-N-ACETYLGLUCOSAMINE--N-ACETYLMURAMYL-(PENTAPEPTIDE) PYROPHOSPHORYL-UNDECAPRENOL N-ACETYLGLUCOSAMINE TRANSFERASE 1"/>
    <property type="match status" value="1"/>
</dbReference>
<dbReference type="InterPro" id="IPR006009">
    <property type="entry name" value="GlcNAc_MurG"/>
</dbReference>
<comment type="similarity">
    <text evidence="10">Belongs to the glycosyltransferase 28 family. MurG subfamily.</text>
</comment>
<comment type="catalytic activity">
    <reaction evidence="10">
        <text>di-trans,octa-cis-undecaprenyl diphospho-N-acetyl-alpha-D-muramoyl-L-alanyl-D-glutamyl-meso-2,6-diaminopimeloyl-D-alanyl-D-alanine + UDP-N-acetyl-alpha-D-glucosamine = di-trans,octa-cis-undecaprenyl diphospho-[N-acetyl-alpha-D-glucosaminyl-(1-&gt;4)]-N-acetyl-alpha-D-muramoyl-L-alanyl-D-glutamyl-meso-2,6-diaminopimeloyl-D-alanyl-D-alanine + UDP + H(+)</text>
        <dbReference type="Rhea" id="RHEA:31227"/>
        <dbReference type="ChEBI" id="CHEBI:15378"/>
        <dbReference type="ChEBI" id="CHEBI:57705"/>
        <dbReference type="ChEBI" id="CHEBI:58223"/>
        <dbReference type="ChEBI" id="CHEBI:61387"/>
        <dbReference type="ChEBI" id="CHEBI:61388"/>
        <dbReference type="EC" id="2.4.1.227"/>
    </reaction>
</comment>
<name>A0A4V3BFN0_9STAP</name>
<evidence type="ECO:0000256" key="10">
    <source>
        <dbReference type="HAMAP-Rule" id="MF_00033"/>
    </source>
</evidence>
<dbReference type="InterPro" id="IPR007235">
    <property type="entry name" value="Glyco_trans_28_C"/>
</dbReference>
<dbReference type="PANTHER" id="PTHR21015:SF27">
    <property type="entry name" value="UDP-N-ACETYLGLUCOSAMINE--N-ACETYLMURAMYL-(PENTAPEPTIDE) PYROPHOSPHORYL-UNDECAPRENOL N-ACETYLGLUCOSAMINE TRANSFERASE"/>
    <property type="match status" value="1"/>
</dbReference>
<keyword evidence="2 10" id="KW-0132">Cell division</keyword>
<evidence type="ECO:0000256" key="4">
    <source>
        <dbReference type="ARBA" id="ARBA00022679"/>
    </source>
</evidence>
<dbReference type="GO" id="GO:0005886">
    <property type="term" value="C:plasma membrane"/>
    <property type="evidence" value="ECO:0007669"/>
    <property type="project" value="UniProtKB-SubCell"/>
</dbReference>
<dbReference type="RefSeq" id="WP_133442921.1">
    <property type="nucleotide sequence ID" value="NZ_SCWB01000001.1"/>
</dbReference>
<keyword evidence="6 10" id="KW-0573">Peptidoglycan synthesis</keyword>
<evidence type="ECO:0000256" key="6">
    <source>
        <dbReference type="ARBA" id="ARBA00022984"/>
    </source>
</evidence>
<dbReference type="InterPro" id="IPR004276">
    <property type="entry name" value="GlycoTrans_28_N"/>
</dbReference>
<evidence type="ECO:0000259" key="11">
    <source>
        <dbReference type="Pfam" id="PF03033"/>
    </source>
</evidence>
<reference evidence="13 14" key="1">
    <citation type="submission" date="2019-01" db="EMBL/GenBank/DDBJ databases">
        <title>Draft genome sequences of the type strains of six Macrococcus species.</title>
        <authorList>
            <person name="Mazhar S."/>
            <person name="Altermann E."/>
            <person name="Hill C."/>
            <person name="Mcauliffe O."/>
        </authorList>
    </citation>
    <scope>NUCLEOTIDE SEQUENCE [LARGE SCALE GENOMIC DNA]</scope>
    <source>
        <strain evidence="13 14">CCM4815</strain>
    </source>
</reference>
<dbReference type="GO" id="GO:0009252">
    <property type="term" value="P:peptidoglycan biosynthetic process"/>
    <property type="evidence" value="ECO:0007669"/>
    <property type="project" value="UniProtKB-UniRule"/>
</dbReference>
<dbReference type="GO" id="GO:0051991">
    <property type="term" value="F:UDP-N-acetyl-D-glucosamine:N-acetylmuramoyl-L-alanyl-D-glutamyl-meso-2,6-diaminopimelyl-D-alanyl-D-alanine-diphosphoundecaprenol 4-beta-N-acetylglucosaminlytransferase activity"/>
    <property type="evidence" value="ECO:0007669"/>
    <property type="project" value="RHEA"/>
</dbReference>
<comment type="pathway">
    <text evidence="10">Cell wall biogenesis; peptidoglycan biosynthesis.</text>
</comment>
<feature type="binding site" evidence="10">
    <location>
        <position position="195"/>
    </location>
    <ligand>
        <name>UDP-N-acetyl-alpha-D-glucosamine</name>
        <dbReference type="ChEBI" id="CHEBI:57705"/>
    </ligand>
</feature>
<dbReference type="SUPFAM" id="SSF53756">
    <property type="entry name" value="UDP-Glycosyltransferase/glycogen phosphorylase"/>
    <property type="match status" value="1"/>
</dbReference>
<keyword evidence="9 10" id="KW-0961">Cell wall biogenesis/degradation</keyword>
<keyword evidence="4 10" id="KW-0808">Transferase</keyword>
<accession>A0A4V3BFN0</accession>
<dbReference type="GO" id="GO:0005975">
    <property type="term" value="P:carbohydrate metabolic process"/>
    <property type="evidence" value="ECO:0007669"/>
    <property type="project" value="InterPro"/>
</dbReference>
<evidence type="ECO:0000256" key="9">
    <source>
        <dbReference type="ARBA" id="ARBA00023316"/>
    </source>
</evidence>
<gene>
    <name evidence="10" type="primary">murG</name>
    <name evidence="13" type="ORF">ERX29_01280</name>
</gene>
<comment type="subcellular location">
    <subcellularLocation>
        <location evidence="10">Cell membrane</location>
        <topology evidence="10">Peripheral membrane protein</topology>
        <orientation evidence="10">Cytoplasmic side</orientation>
    </subcellularLocation>
</comment>
<keyword evidence="14" id="KW-1185">Reference proteome</keyword>
<dbReference type="CDD" id="cd03785">
    <property type="entry name" value="GT28_MurG"/>
    <property type="match status" value="1"/>
</dbReference>
<feature type="domain" description="Glycosyl transferase family 28 C-terminal" evidence="12">
    <location>
        <begin position="188"/>
        <end position="336"/>
    </location>
</feature>
<dbReference type="NCBIfam" id="NF009102">
    <property type="entry name" value="PRK12446.1"/>
    <property type="match status" value="1"/>
</dbReference>
<feature type="binding site" evidence="10">
    <location>
        <position position="165"/>
    </location>
    <ligand>
        <name>UDP-N-acetyl-alpha-D-glucosamine</name>
        <dbReference type="ChEBI" id="CHEBI:57705"/>
    </ligand>
</feature>
<dbReference type="GO" id="GO:0008360">
    <property type="term" value="P:regulation of cell shape"/>
    <property type="evidence" value="ECO:0007669"/>
    <property type="project" value="UniProtKB-KW"/>
</dbReference>
<dbReference type="Pfam" id="PF03033">
    <property type="entry name" value="Glyco_transf_28"/>
    <property type="match status" value="1"/>
</dbReference>
<evidence type="ECO:0000313" key="13">
    <source>
        <dbReference type="EMBL" id="TDM13316.1"/>
    </source>
</evidence>
<feature type="domain" description="Glycosyltransferase family 28 N-terminal" evidence="11">
    <location>
        <begin position="3"/>
        <end position="142"/>
    </location>
</feature>
<evidence type="ECO:0000256" key="3">
    <source>
        <dbReference type="ARBA" id="ARBA00022676"/>
    </source>
</evidence>
<dbReference type="GO" id="GO:0071555">
    <property type="term" value="P:cell wall organization"/>
    <property type="evidence" value="ECO:0007669"/>
    <property type="project" value="UniProtKB-KW"/>
</dbReference>
<keyword evidence="7 10" id="KW-0472">Membrane</keyword>
<organism evidence="13 14">
    <name type="scientific">Macrococcus lamae</name>
    <dbReference type="NCBI Taxonomy" id="198484"/>
    <lineage>
        <taxon>Bacteria</taxon>
        <taxon>Bacillati</taxon>
        <taxon>Bacillota</taxon>
        <taxon>Bacilli</taxon>
        <taxon>Bacillales</taxon>
        <taxon>Staphylococcaceae</taxon>
        <taxon>Macrococcus</taxon>
    </lineage>
</organism>
<feature type="binding site" evidence="10">
    <location>
        <position position="289"/>
    </location>
    <ligand>
        <name>UDP-N-acetyl-alpha-D-glucosamine</name>
        <dbReference type="ChEBI" id="CHEBI:57705"/>
    </ligand>
</feature>
<protein>
    <recommendedName>
        <fullName evidence="10">UDP-N-acetylglucosamine--N-acetylmuramyl-(pentapeptide) pyrophosphoryl-undecaprenol N-acetylglucosamine transferase</fullName>
        <ecNumber evidence="10">2.4.1.227</ecNumber>
    </recommendedName>
    <alternativeName>
        <fullName evidence="10">Undecaprenyl-PP-MurNAc-pentapeptide-UDPGlcNAc GlcNAc transferase</fullName>
    </alternativeName>
</protein>
<keyword evidence="3 10" id="KW-0328">Glycosyltransferase</keyword>
<evidence type="ECO:0000256" key="5">
    <source>
        <dbReference type="ARBA" id="ARBA00022960"/>
    </source>
</evidence>
<sequence length="357" mass="39474">MKIAFTGGGTIGHVVINMALIPEAVKQNIECIYIGSKTGIEKENIKTQFPDIKYFGISSGKLRRYFSVENLKDVIKVQKGVADAYRVLRKERPDIVFSKGGFVTVPVIIAAKMLGIKTIIHESDVTPGLANKIGLKFAAKFYTTFEETLKYVPAGKADFVGGIVRDDIFTGDKAQGYQLTGFNQNKKVLLVMGGSLGSKNINTAIRENLSSLLNDYQIIHITGQGQSDESFSQPGYMQYMFVKEELPHLYAITDTIVSRAGSNAIFEFLSLRKPMLLIPLGLDQSRGDQIENARLFEEQGYGSVLQETDLTSTTLIAALEVIENNRLAMINKMTHSRLSYTPAQLLQKILDDAKQGD</sequence>
<comment type="function">
    <text evidence="10">Cell wall formation. Catalyzes the transfer of a GlcNAc subunit on undecaprenyl-pyrophosphoryl-MurNAc-pentapeptide (lipid intermediate I) to form undecaprenyl-pyrophosphoryl-MurNAc-(pentapeptide)GlcNAc (lipid intermediate II).</text>
</comment>
<comment type="caution">
    <text evidence="13">The sequence shown here is derived from an EMBL/GenBank/DDBJ whole genome shotgun (WGS) entry which is preliminary data.</text>
</comment>
<keyword evidence="5 10" id="KW-0133">Cell shape</keyword>
<keyword evidence="1 10" id="KW-1003">Cell membrane</keyword>
<dbReference type="HAMAP" id="MF_00033">
    <property type="entry name" value="MurG"/>
    <property type="match status" value="1"/>
</dbReference>
<comment type="caution">
    <text evidence="10">Lacks conserved residue(s) required for the propagation of feature annotation.</text>
</comment>
<evidence type="ECO:0000256" key="1">
    <source>
        <dbReference type="ARBA" id="ARBA00022475"/>
    </source>
</evidence>
<evidence type="ECO:0000256" key="8">
    <source>
        <dbReference type="ARBA" id="ARBA00023306"/>
    </source>
</evidence>
<dbReference type="Pfam" id="PF04101">
    <property type="entry name" value="Glyco_tran_28_C"/>
    <property type="match status" value="1"/>
</dbReference>
<evidence type="ECO:0000256" key="7">
    <source>
        <dbReference type="ARBA" id="ARBA00023136"/>
    </source>
</evidence>
<keyword evidence="8 10" id="KW-0131">Cell cycle</keyword>
<dbReference type="OrthoDB" id="9808936at2"/>
<dbReference type="UniPathway" id="UPA00219"/>